<evidence type="ECO:0000256" key="6">
    <source>
        <dbReference type="ARBA" id="ARBA00023180"/>
    </source>
</evidence>
<evidence type="ECO:0000259" key="8">
    <source>
        <dbReference type="Pfam" id="PF01301"/>
    </source>
</evidence>
<evidence type="ECO:0000256" key="4">
    <source>
        <dbReference type="ARBA" id="ARBA00022729"/>
    </source>
</evidence>
<dbReference type="InterPro" id="IPR031330">
    <property type="entry name" value="Gly_Hdrlase_35_cat"/>
</dbReference>
<evidence type="ECO:0000256" key="2">
    <source>
        <dbReference type="ARBA" id="ARBA00009809"/>
    </source>
</evidence>
<evidence type="ECO:0000256" key="5">
    <source>
        <dbReference type="ARBA" id="ARBA00022801"/>
    </source>
</evidence>
<dbReference type="GO" id="GO:0005975">
    <property type="term" value="P:carbohydrate metabolic process"/>
    <property type="evidence" value="ECO:0007669"/>
    <property type="project" value="InterPro"/>
</dbReference>
<evidence type="ECO:0000259" key="9">
    <source>
        <dbReference type="Pfam" id="PF13364"/>
    </source>
</evidence>
<feature type="domain" description="Glycoside hydrolase 35 catalytic" evidence="8">
    <location>
        <begin position="17"/>
        <end position="90"/>
    </location>
</feature>
<dbReference type="InterPro" id="IPR001944">
    <property type="entry name" value="Glycoside_Hdrlase_35"/>
</dbReference>
<organism evidence="10 11">
    <name type="scientific">Zalerion maritima</name>
    <dbReference type="NCBI Taxonomy" id="339359"/>
    <lineage>
        <taxon>Eukaryota</taxon>
        <taxon>Fungi</taxon>
        <taxon>Dikarya</taxon>
        <taxon>Ascomycota</taxon>
        <taxon>Pezizomycotina</taxon>
        <taxon>Sordariomycetes</taxon>
        <taxon>Lulworthiomycetidae</taxon>
        <taxon>Lulworthiales</taxon>
        <taxon>Lulworthiaceae</taxon>
        <taxon>Zalerion</taxon>
    </lineage>
</organism>
<dbReference type="Pfam" id="PF01301">
    <property type="entry name" value="Glyco_hydro_35"/>
    <property type="match status" value="1"/>
</dbReference>
<keyword evidence="4" id="KW-0732">Signal</keyword>
<evidence type="ECO:0000313" key="10">
    <source>
        <dbReference type="EMBL" id="KAJ2899884.1"/>
    </source>
</evidence>
<gene>
    <name evidence="10" type="ORF">MKZ38_002751</name>
</gene>
<protein>
    <recommendedName>
        <fullName evidence="3">beta-galactosidase</fullName>
        <ecNumber evidence="3">3.2.1.23</ecNumber>
    </recommendedName>
</protein>
<evidence type="ECO:0000256" key="3">
    <source>
        <dbReference type="ARBA" id="ARBA00012756"/>
    </source>
</evidence>
<evidence type="ECO:0000256" key="1">
    <source>
        <dbReference type="ARBA" id="ARBA00001412"/>
    </source>
</evidence>
<dbReference type="InterPro" id="IPR025300">
    <property type="entry name" value="BetaGal_jelly_roll_dom"/>
</dbReference>
<dbReference type="Pfam" id="PF13364">
    <property type="entry name" value="BetaGal_ABD2"/>
    <property type="match status" value="1"/>
</dbReference>
<dbReference type="GO" id="GO:0004565">
    <property type="term" value="F:beta-galactosidase activity"/>
    <property type="evidence" value="ECO:0007669"/>
    <property type="project" value="UniProtKB-EC"/>
</dbReference>
<comment type="caution">
    <text evidence="10">The sequence shown here is derived from an EMBL/GenBank/DDBJ whole genome shotgun (WGS) entry which is preliminary data.</text>
</comment>
<dbReference type="Gene3D" id="2.60.120.260">
    <property type="entry name" value="Galactose-binding domain-like"/>
    <property type="match status" value="1"/>
</dbReference>
<keyword evidence="7" id="KW-0326">Glycosidase</keyword>
<dbReference type="SUPFAM" id="SSF51445">
    <property type="entry name" value="(Trans)glycosidases"/>
    <property type="match status" value="1"/>
</dbReference>
<comment type="similarity">
    <text evidence="2">Belongs to the glycosyl hydrolase 35 family.</text>
</comment>
<keyword evidence="6" id="KW-0325">Glycoprotein</keyword>
<reference evidence="10" key="1">
    <citation type="submission" date="2022-07" db="EMBL/GenBank/DDBJ databases">
        <title>Draft genome sequence of Zalerion maritima ATCC 34329, a (micro)plastics degrading marine fungus.</title>
        <authorList>
            <person name="Paco A."/>
            <person name="Goncalves M.F.M."/>
            <person name="Rocha-Santos T.A.P."/>
            <person name="Alves A."/>
        </authorList>
    </citation>
    <scope>NUCLEOTIDE SEQUENCE</scope>
    <source>
        <strain evidence="10">ATCC 34329</strain>
    </source>
</reference>
<dbReference type="EMBL" id="JAKWBI020000186">
    <property type="protein sequence ID" value="KAJ2899884.1"/>
    <property type="molecule type" value="Genomic_DNA"/>
</dbReference>
<comment type="catalytic activity">
    <reaction evidence="1">
        <text>Hydrolysis of terminal non-reducing beta-D-galactose residues in beta-D-galactosides.</text>
        <dbReference type="EC" id="3.2.1.23"/>
    </reaction>
</comment>
<dbReference type="PANTHER" id="PTHR23421">
    <property type="entry name" value="BETA-GALACTOSIDASE RELATED"/>
    <property type="match status" value="1"/>
</dbReference>
<keyword evidence="5" id="KW-0378">Hydrolase</keyword>
<keyword evidence="11" id="KW-1185">Reference proteome</keyword>
<dbReference type="EC" id="3.2.1.23" evidence="3"/>
<evidence type="ECO:0000313" key="11">
    <source>
        <dbReference type="Proteomes" id="UP001201980"/>
    </source>
</evidence>
<dbReference type="Proteomes" id="UP001201980">
    <property type="component" value="Unassembled WGS sequence"/>
</dbReference>
<name>A0AAD5RPR9_9PEZI</name>
<feature type="domain" description="Beta-galactosidase jelly roll" evidence="9">
    <location>
        <begin position="256"/>
        <end position="294"/>
    </location>
</feature>
<dbReference type="Gene3D" id="3.20.20.80">
    <property type="entry name" value="Glycosidases"/>
    <property type="match status" value="2"/>
</dbReference>
<dbReference type="InterPro" id="IPR017853">
    <property type="entry name" value="GH"/>
</dbReference>
<sequence>MDRVEWVPYSFTVDGERHILQKFKASGFTTVSIYLFWSYHSPLPGALDVENGAKNVQRFFFFDHAREAGLYVIARAGPHCNAETNGGGLGSRSTDPTEPVILNKVENELQDPYHDPENTLVRYMPQIETTFRNAGAVVPLTHNEKGMRAQSWLSDYLNVGGAVDICGLDSYPGGFSCANVDGGFNLCESEHSPSFPDVYYKNNIGQRTTLLNVYMAYGGTNWGHSAAGEGYGETGGKVVDEIRGPMNEGGFYGSGTYGKFVPHIGPQTRFPVPPGVLNTRGENWVAVGVWNFDEEHVEIAELIRDLSPSPPGLKTSSFCASHKDIQIAITILSSP</sequence>
<dbReference type="InterPro" id="IPR008979">
    <property type="entry name" value="Galactose-bd-like_sf"/>
</dbReference>
<dbReference type="SUPFAM" id="SSF49785">
    <property type="entry name" value="Galactose-binding domain-like"/>
    <property type="match status" value="1"/>
</dbReference>
<proteinExistence type="inferred from homology"/>
<accession>A0AAD5RPR9</accession>
<dbReference type="AlphaFoldDB" id="A0AAD5RPR9"/>
<evidence type="ECO:0000256" key="7">
    <source>
        <dbReference type="ARBA" id="ARBA00023295"/>
    </source>
</evidence>